<organism evidence="2 3">
    <name type="scientific">Leptidea sinapis</name>
    <dbReference type="NCBI Taxonomy" id="189913"/>
    <lineage>
        <taxon>Eukaryota</taxon>
        <taxon>Metazoa</taxon>
        <taxon>Ecdysozoa</taxon>
        <taxon>Arthropoda</taxon>
        <taxon>Hexapoda</taxon>
        <taxon>Insecta</taxon>
        <taxon>Pterygota</taxon>
        <taxon>Neoptera</taxon>
        <taxon>Endopterygota</taxon>
        <taxon>Lepidoptera</taxon>
        <taxon>Glossata</taxon>
        <taxon>Ditrysia</taxon>
        <taxon>Papilionoidea</taxon>
        <taxon>Pieridae</taxon>
        <taxon>Dismorphiinae</taxon>
        <taxon>Leptidea</taxon>
    </lineage>
</organism>
<protein>
    <recommendedName>
        <fullName evidence="4">Salivary secreted peptide</fullName>
    </recommendedName>
</protein>
<evidence type="ECO:0000313" key="3">
    <source>
        <dbReference type="Proteomes" id="UP000324832"/>
    </source>
</evidence>
<keyword evidence="1" id="KW-0732">Signal</keyword>
<proteinExistence type="predicted"/>
<gene>
    <name evidence="2" type="ORF">LSINAPIS_LOCUS14296</name>
</gene>
<accession>A0A5E4R5C7</accession>
<dbReference type="AlphaFoldDB" id="A0A5E4R5C7"/>
<keyword evidence="3" id="KW-1185">Reference proteome</keyword>
<dbReference type="EMBL" id="FZQP02006871">
    <property type="protein sequence ID" value="VVD04570.1"/>
    <property type="molecule type" value="Genomic_DNA"/>
</dbReference>
<feature type="chain" id="PRO_5022973010" description="Salivary secreted peptide" evidence="1">
    <location>
        <begin position="21"/>
        <end position="110"/>
    </location>
</feature>
<feature type="signal peptide" evidence="1">
    <location>
        <begin position="1"/>
        <end position="20"/>
    </location>
</feature>
<dbReference type="PANTHER" id="PTHR37685:SF1">
    <property type="entry name" value="GEO11136P1-RELATED"/>
    <property type="match status" value="1"/>
</dbReference>
<dbReference type="PANTHER" id="PTHR37685">
    <property type="entry name" value="GEO11136P1-RELATED"/>
    <property type="match status" value="1"/>
</dbReference>
<reference evidence="2 3" key="1">
    <citation type="submission" date="2017-07" db="EMBL/GenBank/DDBJ databases">
        <authorList>
            <person name="Talla V."/>
            <person name="Backstrom N."/>
        </authorList>
    </citation>
    <scope>NUCLEOTIDE SEQUENCE [LARGE SCALE GENOMIC DNA]</scope>
</reference>
<evidence type="ECO:0008006" key="4">
    <source>
        <dbReference type="Google" id="ProtNLM"/>
    </source>
</evidence>
<dbReference type="Proteomes" id="UP000324832">
    <property type="component" value="Unassembled WGS sequence"/>
</dbReference>
<dbReference type="Pfam" id="PF15868">
    <property type="entry name" value="MBF2"/>
    <property type="match status" value="1"/>
</dbReference>
<sequence>MKIALIFVITLVYCFCAVYCKDLILGTSYNNRIIFQEKAEYNAIPLKKRVKEIFYSNPDQHIIKGIIARDLDHTDATATVTAGGVGQSYANIRLKSERGSGLNYQIEIYV</sequence>
<evidence type="ECO:0000256" key="1">
    <source>
        <dbReference type="SAM" id="SignalP"/>
    </source>
</evidence>
<name>A0A5E4R5C7_9NEOP</name>
<dbReference type="InterPro" id="IPR031734">
    <property type="entry name" value="MBF2"/>
</dbReference>
<evidence type="ECO:0000313" key="2">
    <source>
        <dbReference type="EMBL" id="VVD04570.1"/>
    </source>
</evidence>